<protein>
    <submittedName>
        <fullName evidence="8">Dihydroorotate dehydrogenase</fullName>
    </submittedName>
</protein>
<dbReference type="Proteomes" id="UP000007089">
    <property type="component" value="Chromosome"/>
</dbReference>
<dbReference type="InterPro" id="IPR050074">
    <property type="entry name" value="DHO_dehydrogenase"/>
</dbReference>
<dbReference type="InterPro" id="IPR005720">
    <property type="entry name" value="Dihydroorotate_DH_cat"/>
</dbReference>
<evidence type="ECO:0000256" key="5">
    <source>
        <dbReference type="ARBA" id="ARBA00022975"/>
    </source>
</evidence>
<dbReference type="Pfam" id="PF01180">
    <property type="entry name" value="DHO_dh"/>
    <property type="match status" value="1"/>
</dbReference>
<dbReference type="GO" id="GO:0005737">
    <property type="term" value="C:cytoplasm"/>
    <property type="evidence" value="ECO:0007669"/>
    <property type="project" value="InterPro"/>
</dbReference>
<dbReference type="HOGENOM" id="CLU_042042_4_0_7"/>
<dbReference type="RefSeq" id="WP_012632183.1">
    <property type="nucleotide sequence ID" value="NC_011891.1"/>
</dbReference>
<keyword evidence="4" id="KW-0288">FMN</keyword>
<evidence type="ECO:0000259" key="7">
    <source>
        <dbReference type="Pfam" id="PF01180"/>
    </source>
</evidence>
<dbReference type="UniPathway" id="UPA00070"/>
<comment type="pathway">
    <text evidence="2">Pyrimidine metabolism; UMP biosynthesis via de novo pathway.</text>
</comment>
<evidence type="ECO:0000256" key="6">
    <source>
        <dbReference type="ARBA" id="ARBA00023002"/>
    </source>
</evidence>
<keyword evidence="3" id="KW-0285">Flavoprotein</keyword>
<evidence type="ECO:0000313" key="9">
    <source>
        <dbReference type="Proteomes" id="UP000007089"/>
    </source>
</evidence>
<evidence type="ECO:0000313" key="8">
    <source>
        <dbReference type="EMBL" id="ACL64165.1"/>
    </source>
</evidence>
<dbReference type="InterPro" id="IPR013785">
    <property type="entry name" value="Aldolase_TIM"/>
</dbReference>
<dbReference type="GO" id="GO:0044205">
    <property type="term" value="P:'de novo' UMP biosynthetic process"/>
    <property type="evidence" value="ECO:0007669"/>
    <property type="project" value="UniProtKB-UniPathway"/>
</dbReference>
<evidence type="ECO:0000256" key="1">
    <source>
        <dbReference type="ARBA" id="ARBA00001917"/>
    </source>
</evidence>
<dbReference type="PANTHER" id="PTHR48109:SF3">
    <property type="entry name" value="SLL0744 PROTEIN"/>
    <property type="match status" value="1"/>
</dbReference>
<evidence type="ECO:0000256" key="2">
    <source>
        <dbReference type="ARBA" id="ARBA00004725"/>
    </source>
</evidence>
<dbReference type="Gene3D" id="3.20.20.70">
    <property type="entry name" value="Aldolase class I"/>
    <property type="match status" value="1"/>
</dbReference>
<dbReference type="GO" id="GO:0006207">
    <property type="term" value="P:'de novo' pyrimidine nucleobase biosynthetic process"/>
    <property type="evidence" value="ECO:0007669"/>
    <property type="project" value="TreeGrafter"/>
</dbReference>
<dbReference type="CDD" id="cd04739">
    <property type="entry name" value="DHOD_like"/>
    <property type="match status" value="1"/>
</dbReference>
<dbReference type="NCBIfam" id="NF005741">
    <property type="entry name" value="PRK07565.1"/>
    <property type="match status" value="1"/>
</dbReference>
<proteinExistence type="predicted"/>
<evidence type="ECO:0000256" key="3">
    <source>
        <dbReference type="ARBA" id="ARBA00022630"/>
    </source>
</evidence>
<keyword evidence="6" id="KW-0560">Oxidoreductase</keyword>
<dbReference type="GO" id="GO:0004152">
    <property type="term" value="F:dihydroorotate dehydrogenase activity"/>
    <property type="evidence" value="ECO:0007669"/>
    <property type="project" value="InterPro"/>
</dbReference>
<evidence type="ECO:0000256" key="4">
    <source>
        <dbReference type="ARBA" id="ARBA00022643"/>
    </source>
</evidence>
<dbReference type="SUPFAM" id="SSF51395">
    <property type="entry name" value="FMN-linked oxidoreductases"/>
    <property type="match status" value="1"/>
</dbReference>
<feature type="domain" description="Dihydroorotate dehydrogenase catalytic" evidence="7">
    <location>
        <begin position="6"/>
        <end position="286"/>
    </location>
</feature>
<reference evidence="8" key="1">
    <citation type="submission" date="2009-01" db="EMBL/GenBank/DDBJ databases">
        <title>Complete sequence of Anaeromyxobacter dehalogenans 2CP-1.</title>
        <authorList>
            <consortium name="US DOE Joint Genome Institute"/>
            <person name="Lucas S."/>
            <person name="Copeland A."/>
            <person name="Lapidus A."/>
            <person name="Glavina del Rio T."/>
            <person name="Dalin E."/>
            <person name="Tice H."/>
            <person name="Bruce D."/>
            <person name="Goodwin L."/>
            <person name="Pitluck S."/>
            <person name="Saunders E."/>
            <person name="Brettin T."/>
            <person name="Detter J.C."/>
            <person name="Han C."/>
            <person name="Larimer F."/>
            <person name="Land M."/>
            <person name="Hauser L."/>
            <person name="Kyrpides N."/>
            <person name="Ovchinnikova G."/>
            <person name="Beliaev A.S."/>
            <person name="Richardson P."/>
        </authorList>
    </citation>
    <scope>NUCLEOTIDE SEQUENCE</scope>
    <source>
        <strain evidence="8">2CP-1</strain>
    </source>
</reference>
<dbReference type="PANTHER" id="PTHR48109">
    <property type="entry name" value="DIHYDROOROTATE DEHYDROGENASE (QUINONE), MITOCHONDRIAL-RELATED"/>
    <property type="match status" value="1"/>
</dbReference>
<dbReference type="PIRSF" id="PIRSF000164">
    <property type="entry name" value="DHO_oxidase"/>
    <property type="match status" value="1"/>
</dbReference>
<comment type="cofactor">
    <cofactor evidence="1">
        <name>FMN</name>
        <dbReference type="ChEBI" id="CHEBI:58210"/>
    </cofactor>
</comment>
<name>B8JDS0_ANAD2</name>
<keyword evidence="9" id="KW-1185">Reference proteome</keyword>
<organism evidence="8 9">
    <name type="scientific">Anaeromyxobacter dehalogenans (strain ATCC BAA-258 / DSM 21875 / 2CP-1)</name>
    <dbReference type="NCBI Taxonomy" id="455488"/>
    <lineage>
        <taxon>Bacteria</taxon>
        <taxon>Pseudomonadati</taxon>
        <taxon>Myxococcota</taxon>
        <taxon>Myxococcia</taxon>
        <taxon>Myxococcales</taxon>
        <taxon>Cystobacterineae</taxon>
        <taxon>Anaeromyxobacteraceae</taxon>
        <taxon>Anaeromyxobacter</taxon>
    </lineage>
</organism>
<dbReference type="InterPro" id="IPR012135">
    <property type="entry name" value="Dihydroorotate_DH_1_2"/>
</dbReference>
<gene>
    <name evidence="8" type="ordered locus">A2cp1_0813</name>
</gene>
<dbReference type="AlphaFoldDB" id="B8JDS0"/>
<sequence>MADLVTEYMGLALPSPVVLAASALSNRLENLQAAEAHGAGAVVLRSLFEEQLEGAGATIAAALDGAAWASPDVRAHFPPQRVGPHEYLSLVERAKRALEIPVIASLNGSAAGGWTEFARDIEQAGADALELNLYAVEADPAVSAAEVEARYLEAVSAVRDAVTIPVAVKLSPYFTALAHFCARLDALGVNGIVLFNRFLQPDLSLERMAAVPTMSLSTPAEALVPLRWIGILHGRVRAHLAATTGVHDGLGAVKQLLAGAQVVQVASTLVRHGIPQLGKIVAGVDDWLDRRGTGTVDEIRGLLSQRAAQDPGAYERAQYVHLILSQNI</sequence>
<dbReference type="KEGG" id="acp:A2cp1_0813"/>
<accession>B8JDS0</accession>
<keyword evidence="5" id="KW-0665">Pyrimidine biosynthesis</keyword>
<dbReference type="EMBL" id="CP001359">
    <property type="protein sequence ID" value="ACL64165.1"/>
    <property type="molecule type" value="Genomic_DNA"/>
</dbReference>